<comment type="caution">
    <text evidence="1">The sequence shown here is derived from an EMBL/GenBank/DDBJ whole genome shotgun (WGS) entry which is preliminary data.</text>
</comment>
<keyword evidence="2" id="KW-1185">Reference proteome</keyword>
<protein>
    <submittedName>
        <fullName evidence="1">RHO1 GDP-GTP exchange protein 2</fullName>
    </submittedName>
</protein>
<proteinExistence type="predicted"/>
<gene>
    <name evidence="1" type="primary">ROM2_1</name>
    <name evidence="1" type="ORF">H4S07_000798</name>
</gene>
<dbReference type="Proteomes" id="UP001140096">
    <property type="component" value="Unassembled WGS sequence"/>
</dbReference>
<sequence>DIILNHFGLPDRKLASNVASRLIDCSLYTHVSGPSQGAAGLVIDSNSEIYTLTSEALAALKALHKGDTLQRAKTHTRKRYMDLRGHLHSRSVDSQGTSSSNVSSDVSSQHASVSDLNTRRSNCEAPLPPPPLDLSAVLKSNSPSDTLVGLGPATPSTGTTDGLDSAGSALREVCIPTGDLGSLLNTWSFLGVGTVQGRHSLLPLTPASTSRSGLRESSYLVPGDGAALLSGTMESDDYVGIGGRRHGQWLKHQRMSQDLESAEWVQHHRRQRRWALFTEAGGSALRRCPSAPSLNEQASDSDGSYLTAFRDSAAQRPRDSWFGGSQLSDVTVGSSYVGTQFRGPFERSILSFASAAGGGPVSEPSVGASAAAFQRLSVTSSLRPWHPARSSVASDTPPPPPPPPTGQLLEACVVDCLNMPTPRTIQASIIDSCARSRSSSVRTSPEAGPCRDSYESSRCASTEAAAAEAGQGRVSMETPALGYGGRVSSATLGEGAARQLQLWRDTVPSQLLQSLGPEAVAQQEAMYELISTEHCYLHDLELIDTVFAEPLLARPEVMGGERAREFLDTVFFNYGALIDNSRRLCAQLAERQAASAPVVAGVGDIFDAWADDVQAFVEYSVHVPHAQSELEAELLASPQMAQFLADAEAAPDARRLPIQSFLGRPATRFARYPLLFDAIVKRAPADAALLRSAARKVRAALSEIDRRTGDGAAAHRIRQISQRLSLPAGARDSLALDHPARRLIKEGVLYAPETGARVLAFLFDNSLIVASEERVAHARGVSRYVADDRIIPISMLDACVPPTESGALVGIREALRLPAGAARPPLLRHSSSSSTVKAPPRATAAGLPLAFVHVGCRALGRTLLVATEAERDAWVAAVARRICVPQTLVEAYTDVRLLSDRDFAHGRAPLCSALFAAAASACQMVLFGSKEGLHLGIYGVPTSVIRVSQPGCVTKIHILHDFNLVIVLSDANLLVYSLSAIEKSTTAAPSQLGAGLAGTKIASSVSFFDVGVFMAAPLIVLMKLRGSKSHFKCIQPRLNPIESPPASSSSSDSSDYAIGDTSGSEPPLRPSMARSLPRSQGGSSAVAATVNNAGEEDADLASLRVVYQGTRTGLHLISEFGVPGKARRVHFLRRKLCIVSAKSFEIVDVQSSRLLRTLPDPMDDDFSFVIHSNDSGLALATCKVGREFLLCYEAFAFYIDNFGRRSRPHVFIRWEMRPTHISFRHPYIVAVNPRFIEVRHIETGVLLSVIRIKNAVCLNPDSTSTVLHIAIGPATIGTALLAPNGSTAHSVASAAEDMSAASMDESTSAMPQPTVPMTSVEPVDSVQGYIVPGLSGTSGKRLFPEGNSTHYRIIEVRLPPLKPSTSSSSKPAASR</sequence>
<feature type="non-terminal residue" evidence="1">
    <location>
        <position position="1"/>
    </location>
</feature>
<dbReference type="EMBL" id="JANBUP010000074">
    <property type="protein sequence ID" value="KAJ2813297.1"/>
    <property type="molecule type" value="Genomic_DNA"/>
</dbReference>
<evidence type="ECO:0000313" key="2">
    <source>
        <dbReference type="Proteomes" id="UP001140096"/>
    </source>
</evidence>
<organism evidence="1 2">
    <name type="scientific">Coemansia furcata</name>
    <dbReference type="NCBI Taxonomy" id="417177"/>
    <lineage>
        <taxon>Eukaryota</taxon>
        <taxon>Fungi</taxon>
        <taxon>Fungi incertae sedis</taxon>
        <taxon>Zoopagomycota</taxon>
        <taxon>Kickxellomycotina</taxon>
        <taxon>Kickxellomycetes</taxon>
        <taxon>Kickxellales</taxon>
        <taxon>Kickxellaceae</taxon>
        <taxon>Coemansia</taxon>
    </lineage>
</organism>
<name>A0ACC1LQ60_9FUNG</name>
<reference evidence="1" key="1">
    <citation type="submission" date="2022-07" db="EMBL/GenBank/DDBJ databases">
        <title>Phylogenomic reconstructions and comparative analyses of Kickxellomycotina fungi.</title>
        <authorList>
            <person name="Reynolds N.K."/>
            <person name="Stajich J.E."/>
            <person name="Barry K."/>
            <person name="Grigoriev I.V."/>
            <person name="Crous P."/>
            <person name="Smith M.E."/>
        </authorList>
    </citation>
    <scope>NUCLEOTIDE SEQUENCE</scope>
    <source>
        <strain evidence="1">CBS 102833</strain>
    </source>
</reference>
<accession>A0ACC1LQ60</accession>
<evidence type="ECO:0000313" key="1">
    <source>
        <dbReference type="EMBL" id="KAJ2813297.1"/>
    </source>
</evidence>